<organism evidence="16 17">
    <name type="scientific">Fictibacillus marinisediminis</name>
    <dbReference type="NCBI Taxonomy" id="2878389"/>
    <lineage>
        <taxon>Bacteria</taxon>
        <taxon>Bacillati</taxon>
        <taxon>Bacillota</taxon>
        <taxon>Bacilli</taxon>
        <taxon>Bacillales</taxon>
        <taxon>Fictibacillaceae</taxon>
        <taxon>Fictibacillus</taxon>
    </lineage>
</organism>
<evidence type="ECO:0000256" key="12">
    <source>
        <dbReference type="RuleBase" id="RU361138"/>
    </source>
</evidence>
<feature type="compositionally biased region" description="Low complexity" evidence="13">
    <location>
        <begin position="94"/>
        <end position="107"/>
    </location>
</feature>
<dbReference type="AlphaFoldDB" id="A0A9X1XCD7"/>
<dbReference type="InterPro" id="IPR050537">
    <property type="entry name" value="2-oxoacid_dehydrogenase"/>
</dbReference>
<comment type="function">
    <text evidence="1 12">E2 component of the 2-oxoglutarate dehydrogenase (OGDH) complex which catalyzes the second step in the conversion of 2-oxoglutarate to succinyl-CoA and CO(2).</text>
</comment>
<comment type="caution">
    <text evidence="16">The sequence shown here is derived from an EMBL/GenBank/DDBJ whole genome shotgun (WGS) entry which is preliminary data.</text>
</comment>
<dbReference type="Pfam" id="PF00364">
    <property type="entry name" value="Biotin_lipoyl"/>
    <property type="match status" value="1"/>
</dbReference>
<dbReference type="GO" id="GO:0033512">
    <property type="term" value="P:L-lysine catabolic process to acetyl-CoA via saccharopine"/>
    <property type="evidence" value="ECO:0007669"/>
    <property type="project" value="UniProtKB-UniRule"/>
</dbReference>
<gene>
    <name evidence="16" type="primary">odhB</name>
    <name evidence="16" type="ORF">LCY76_11600</name>
</gene>
<proteinExistence type="inferred from homology"/>
<feature type="domain" description="Lipoyl-binding" evidence="14">
    <location>
        <begin position="1"/>
        <end position="76"/>
    </location>
</feature>
<evidence type="ECO:0000313" key="16">
    <source>
        <dbReference type="EMBL" id="MCK6257240.1"/>
    </source>
</evidence>
<dbReference type="CDD" id="cd06849">
    <property type="entry name" value="lipoyl_domain"/>
    <property type="match status" value="1"/>
</dbReference>
<feature type="region of interest" description="Disordered" evidence="13">
    <location>
        <begin position="150"/>
        <end position="201"/>
    </location>
</feature>
<name>A0A9X1XCD7_9BACL</name>
<dbReference type="GO" id="GO:0006099">
    <property type="term" value="P:tricarboxylic acid cycle"/>
    <property type="evidence" value="ECO:0007669"/>
    <property type="project" value="UniProtKB-UniRule"/>
</dbReference>
<dbReference type="GO" id="GO:0005829">
    <property type="term" value="C:cytosol"/>
    <property type="evidence" value="ECO:0007669"/>
    <property type="project" value="TreeGrafter"/>
</dbReference>
<dbReference type="InterPro" id="IPR023213">
    <property type="entry name" value="CAT-like_dom_sf"/>
</dbReference>
<protein>
    <recommendedName>
        <fullName evidence="6 12">Dihydrolipoyllysine-residue succinyltransferase component of 2-oxoglutarate dehydrogenase complex</fullName>
        <ecNumber evidence="5 12">2.3.1.61</ecNumber>
    </recommendedName>
    <alternativeName>
        <fullName evidence="12">2-oxoglutarate dehydrogenase complex component E2</fullName>
    </alternativeName>
</protein>
<dbReference type="FunFam" id="3.30.559.10:FF:000007">
    <property type="entry name" value="Dihydrolipoamide acetyltransferase component of pyruvate dehydrogenase complex"/>
    <property type="match status" value="1"/>
</dbReference>
<comment type="catalytic activity">
    <reaction evidence="11 12">
        <text>N(6)-[(R)-dihydrolipoyl]-L-lysyl-[protein] + succinyl-CoA = N(6)-[(R)-S(8)-succinyldihydrolipoyl]-L-lysyl-[protein] + CoA</text>
        <dbReference type="Rhea" id="RHEA:15213"/>
        <dbReference type="Rhea" id="RHEA-COMP:10475"/>
        <dbReference type="Rhea" id="RHEA-COMP:20092"/>
        <dbReference type="ChEBI" id="CHEBI:57287"/>
        <dbReference type="ChEBI" id="CHEBI:57292"/>
        <dbReference type="ChEBI" id="CHEBI:83100"/>
        <dbReference type="ChEBI" id="CHEBI:83120"/>
        <dbReference type="EC" id="2.3.1.61"/>
    </reaction>
</comment>
<comment type="pathway">
    <text evidence="2 12">Amino-acid degradation; L-lysine degradation via saccharopine pathway; glutaryl-CoA from L-lysine: step 6/6.</text>
</comment>
<dbReference type="PROSITE" id="PS00189">
    <property type="entry name" value="LIPOYL"/>
    <property type="match status" value="1"/>
</dbReference>
<dbReference type="Gene3D" id="4.10.320.10">
    <property type="entry name" value="E3-binding domain"/>
    <property type="match status" value="1"/>
</dbReference>
<dbReference type="EMBL" id="JAIWJX010000002">
    <property type="protein sequence ID" value="MCK6257240.1"/>
    <property type="molecule type" value="Genomic_DNA"/>
</dbReference>
<keyword evidence="10 12" id="KW-0012">Acyltransferase</keyword>
<evidence type="ECO:0000256" key="8">
    <source>
        <dbReference type="ARBA" id="ARBA00022679"/>
    </source>
</evidence>
<evidence type="ECO:0000256" key="11">
    <source>
        <dbReference type="ARBA" id="ARBA00052761"/>
    </source>
</evidence>
<dbReference type="InterPro" id="IPR003016">
    <property type="entry name" value="2-oxoA_DH_lipoyl-BS"/>
</dbReference>
<accession>A0A9X1XCD7</accession>
<evidence type="ECO:0000256" key="6">
    <source>
        <dbReference type="ARBA" id="ARBA00019511"/>
    </source>
</evidence>
<dbReference type="Gene3D" id="2.40.50.100">
    <property type="match status" value="1"/>
</dbReference>
<dbReference type="Proteomes" id="UP001139011">
    <property type="component" value="Unassembled WGS sequence"/>
</dbReference>
<dbReference type="GO" id="GO:0045252">
    <property type="term" value="C:oxoglutarate dehydrogenase complex"/>
    <property type="evidence" value="ECO:0007669"/>
    <property type="project" value="UniProtKB-UniRule"/>
</dbReference>
<dbReference type="GO" id="GO:0004149">
    <property type="term" value="F:dihydrolipoyllysine-residue succinyltransferase activity"/>
    <property type="evidence" value="ECO:0007669"/>
    <property type="project" value="UniProtKB-UniRule"/>
</dbReference>
<dbReference type="NCBIfam" id="NF004309">
    <property type="entry name" value="PRK05704.1"/>
    <property type="match status" value="1"/>
</dbReference>
<dbReference type="Pfam" id="PF02817">
    <property type="entry name" value="E3_binding"/>
    <property type="match status" value="1"/>
</dbReference>
<keyword evidence="8 12" id="KW-0808">Transferase</keyword>
<feature type="compositionally biased region" description="Basic and acidic residues" evidence="13">
    <location>
        <begin position="110"/>
        <end position="125"/>
    </location>
</feature>
<dbReference type="PROSITE" id="PS51826">
    <property type="entry name" value="PSBD"/>
    <property type="match status" value="1"/>
</dbReference>
<dbReference type="InterPro" id="IPR036625">
    <property type="entry name" value="E3-bd_dom_sf"/>
</dbReference>
<dbReference type="PANTHER" id="PTHR43416">
    <property type="entry name" value="DIHYDROLIPOYLLYSINE-RESIDUE SUCCINYLTRANSFERASE COMPONENT OF 2-OXOGLUTARATE DEHYDROGENASE COMPLEX, MITOCHONDRIAL-RELATED"/>
    <property type="match status" value="1"/>
</dbReference>
<dbReference type="InterPro" id="IPR011053">
    <property type="entry name" value="Single_hybrid_motif"/>
</dbReference>
<dbReference type="NCBIfam" id="TIGR01347">
    <property type="entry name" value="sucB"/>
    <property type="match status" value="1"/>
</dbReference>
<evidence type="ECO:0000256" key="4">
    <source>
        <dbReference type="ARBA" id="ARBA00011666"/>
    </source>
</evidence>
<evidence type="ECO:0000256" key="5">
    <source>
        <dbReference type="ARBA" id="ARBA00012945"/>
    </source>
</evidence>
<dbReference type="Pfam" id="PF00198">
    <property type="entry name" value="2-oxoacid_dh"/>
    <property type="match status" value="1"/>
</dbReference>
<feature type="domain" description="Peripheral subunit-binding (PSBD)" evidence="15">
    <location>
        <begin position="127"/>
        <end position="164"/>
    </location>
</feature>
<dbReference type="SUPFAM" id="SSF47005">
    <property type="entry name" value="Peripheral subunit-binding domain of 2-oxo acid dehydrogenase complex"/>
    <property type="match status" value="1"/>
</dbReference>
<dbReference type="RefSeq" id="WP_248252759.1">
    <property type="nucleotide sequence ID" value="NZ_JAIWJX010000002.1"/>
</dbReference>
<dbReference type="PANTHER" id="PTHR43416:SF5">
    <property type="entry name" value="DIHYDROLIPOYLLYSINE-RESIDUE SUCCINYLTRANSFERASE COMPONENT OF 2-OXOGLUTARATE DEHYDROGENASE COMPLEX, MITOCHONDRIAL"/>
    <property type="match status" value="1"/>
</dbReference>
<evidence type="ECO:0000313" key="17">
    <source>
        <dbReference type="Proteomes" id="UP001139011"/>
    </source>
</evidence>
<evidence type="ECO:0000259" key="14">
    <source>
        <dbReference type="PROSITE" id="PS50968"/>
    </source>
</evidence>
<dbReference type="InterPro" id="IPR004167">
    <property type="entry name" value="PSBD"/>
</dbReference>
<evidence type="ECO:0000256" key="1">
    <source>
        <dbReference type="ARBA" id="ARBA00004052"/>
    </source>
</evidence>
<dbReference type="EC" id="2.3.1.61" evidence="5 12"/>
<evidence type="ECO:0000256" key="10">
    <source>
        <dbReference type="ARBA" id="ARBA00023315"/>
    </source>
</evidence>
<comment type="similarity">
    <text evidence="3 12">Belongs to the 2-oxoacid dehydrogenase family.</text>
</comment>
<dbReference type="InterPro" id="IPR000089">
    <property type="entry name" value="Biotin_lipoyl"/>
</dbReference>
<keyword evidence="17" id="KW-1185">Reference proteome</keyword>
<dbReference type="InterPro" id="IPR006255">
    <property type="entry name" value="SucB"/>
</dbReference>
<dbReference type="PROSITE" id="PS50968">
    <property type="entry name" value="BIOTINYL_LIPOYL"/>
    <property type="match status" value="1"/>
</dbReference>
<evidence type="ECO:0000259" key="15">
    <source>
        <dbReference type="PROSITE" id="PS51826"/>
    </source>
</evidence>
<keyword evidence="9 12" id="KW-0450">Lipoyl</keyword>
<evidence type="ECO:0000256" key="3">
    <source>
        <dbReference type="ARBA" id="ARBA00007317"/>
    </source>
</evidence>
<dbReference type="InterPro" id="IPR001078">
    <property type="entry name" value="2-oxoacid_DH_actylTfrase"/>
</dbReference>
<evidence type="ECO:0000256" key="13">
    <source>
        <dbReference type="SAM" id="MobiDB-lite"/>
    </source>
</evidence>
<dbReference type="SUPFAM" id="SSF52777">
    <property type="entry name" value="CoA-dependent acyltransferases"/>
    <property type="match status" value="1"/>
</dbReference>
<feature type="region of interest" description="Disordered" evidence="13">
    <location>
        <begin position="79"/>
        <end position="132"/>
    </location>
</feature>
<comment type="subunit">
    <text evidence="4">Forms a 24-polypeptide structural core with octahedral symmetry. Part of the 2-oxoglutarate dehydrogenase (OGDH) complex composed of E1 (2-oxoglutarate dehydrogenase), E2 (dihydrolipoamide succinyltransferase) and E3 (dihydrolipoamide dehydrogenase); the complex contains multiple copies of the three enzymatic components (E1, E2 and E3).</text>
</comment>
<reference evidence="16" key="1">
    <citation type="submission" date="2021-09" db="EMBL/GenBank/DDBJ databases">
        <title>Genome analysis of Fictibacillus sp. KIGAM418 isolated from marine sediment.</title>
        <authorList>
            <person name="Seo M.-J."/>
            <person name="Cho E.-S."/>
            <person name="Hwang C.Y."/>
        </authorList>
    </citation>
    <scope>NUCLEOTIDE SEQUENCE</scope>
    <source>
        <strain evidence="16">KIGAM418</strain>
    </source>
</reference>
<dbReference type="SUPFAM" id="SSF51230">
    <property type="entry name" value="Single hybrid motif"/>
    <property type="match status" value="1"/>
</dbReference>
<evidence type="ECO:0000256" key="7">
    <source>
        <dbReference type="ARBA" id="ARBA00022532"/>
    </source>
</evidence>
<feature type="compositionally biased region" description="Basic and acidic residues" evidence="13">
    <location>
        <begin position="174"/>
        <end position="183"/>
    </location>
</feature>
<dbReference type="Gene3D" id="3.30.559.10">
    <property type="entry name" value="Chloramphenicol acetyltransferase-like domain"/>
    <property type="match status" value="1"/>
</dbReference>
<feature type="compositionally biased region" description="Basic and acidic residues" evidence="13">
    <location>
        <begin position="150"/>
        <end position="164"/>
    </location>
</feature>
<sequence>MIEIKVPELAESISEGTIAQWLKNVGDNVKKGDNIVELETDKVNIEISADYDGIIQEVLREEGDTVEVGDVIAVLKETGDASSEAPAASENKQETVQPAVEAPAAAQNKQPEEVKETEQRKETDRPLASPAARKLARELGIDLSKVEARDPLGRVRPKDVKAASEKPASQPEQKAPKAPEKKGSNAPKPADVSGKPVERIKLSRRRQTIAKRLVEVQQTAAMLTTFNEVDMTAINDIRKRRKDAFLQQNDVKLGYMSFFTKAVVGALKQFPLLNAEIQGDEVLLKKFYDIGIAVGAEEGLVVPVVRDADKLSFAGIEKEILSLGKKARDNKLTLSELQGGTFTITNGGIFGSLMSTPILNAPQVGILGMHGIKMRPIAIDAERMENRPMMYIALSYDHRIVDGREAVSFLAKVKEMLEDPESLLLQG</sequence>
<evidence type="ECO:0000256" key="2">
    <source>
        <dbReference type="ARBA" id="ARBA00005145"/>
    </source>
</evidence>
<comment type="cofactor">
    <cofactor evidence="12">
        <name>(R)-lipoate</name>
        <dbReference type="ChEBI" id="CHEBI:83088"/>
    </cofactor>
    <text evidence="12">Binds 1 lipoyl cofactor covalently.</text>
</comment>
<keyword evidence="7 12" id="KW-0816">Tricarboxylic acid cycle</keyword>
<evidence type="ECO:0000256" key="9">
    <source>
        <dbReference type="ARBA" id="ARBA00022823"/>
    </source>
</evidence>